<dbReference type="Proteomes" id="UP000551758">
    <property type="component" value="Unassembled WGS sequence"/>
</dbReference>
<dbReference type="Gene3D" id="2.60.120.200">
    <property type="match status" value="3"/>
</dbReference>
<evidence type="ECO:0000256" key="2">
    <source>
        <dbReference type="RuleBase" id="RU102079"/>
    </source>
</evidence>
<dbReference type="GO" id="GO:0030246">
    <property type="term" value="F:carbohydrate binding"/>
    <property type="evidence" value="ECO:0007669"/>
    <property type="project" value="UniProtKB-UniRule"/>
</dbReference>
<protein>
    <recommendedName>
        <fullName evidence="2">Galectin</fullName>
    </recommendedName>
</protein>
<comment type="caution">
    <text evidence="4">The sequence shown here is derived from an EMBL/GenBank/DDBJ whole genome shotgun (WGS) entry which is preliminary data.</text>
</comment>
<dbReference type="InterPro" id="IPR013320">
    <property type="entry name" value="ConA-like_dom_sf"/>
</dbReference>
<proteinExistence type="predicted"/>
<reference evidence="4 5" key="1">
    <citation type="journal article" date="2020" name="Mol. Biol. Evol.">
        <title>Interspecific Gene Flow and the Evolution of Specialization in Black and White Rhinoceros.</title>
        <authorList>
            <person name="Moodley Y."/>
            <person name="Westbury M.V."/>
            <person name="Russo I.M."/>
            <person name="Gopalakrishnan S."/>
            <person name="Rakotoarivelo A."/>
            <person name="Olsen R.A."/>
            <person name="Prost S."/>
            <person name="Tunstall T."/>
            <person name="Ryder O.A."/>
            <person name="Dalen L."/>
            <person name="Bruford M.W."/>
        </authorList>
    </citation>
    <scope>NUCLEOTIDE SEQUENCE [LARGE SCALE GENOMIC DNA]</scope>
    <source>
        <strain evidence="4">SBR-YM</strain>
        <tissue evidence="4">Skin</tissue>
    </source>
</reference>
<evidence type="ECO:0000313" key="5">
    <source>
        <dbReference type="Proteomes" id="UP000551758"/>
    </source>
</evidence>
<dbReference type="EMBL" id="JACDTQ010002743">
    <property type="protein sequence ID" value="KAF5916123.1"/>
    <property type="molecule type" value="Genomic_DNA"/>
</dbReference>
<dbReference type="InterPro" id="IPR001079">
    <property type="entry name" value="Galectin_CRD"/>
</dbReference>
<feature type="domain" description="Galectin" evidence="3">
    <location>
        <begin position="1"/>
        <end position="198"/>
    </location>
</feature>
<dbReference type="PROSITE" id="PS51304">
    <property type="entry name" value="GALECTIN"/>
    <property type="match status" value="1"/>
</dbReference>
<dbReference type="AlphaFoldDB" id="A0A7J7EKA7"/>
<feature type="non-terminal residue" evidence="4">
    <location>
        <position position="1"/>
    </location>
</feature>
<dbReference type="PANTHER" id="PTHR11346:SF147">
    <property type="entry name" value="GALECTIN"/>
    <property type="match status" value="1"/>
</dbReference>
<dbReference type="CDD" id="cd00070">
    <property type="entry name" value="GLECT"/>
    <property type="match status" value="2"/>
</dbReference>
<organism evidence="4 5">
    <name type="scientific">Diceros bicornis minor</name>
    <name type="common">South-central black rhinoceros</name>
    <dbReference type="NCBI Taxonomy" id="77932"/>
    <lineage>
        <taxon>Eukaryota</taxon>
        <taxon>Metazoa</taxon>
        <taxon>Chordata</taxon>
        <taxon>Craniata</taxon>
        <taxon>Vertebrata</taxon>
        <taxon>Euteleostomi</taxon>
        <taxon>Mammalia</taxon>
        <taxon>Eutheria</taxon>
        <taxon>Laurasiatheria</taxon>
        <taxon>Perissodactyla</taxon>
        <taxon>Rhinocerotidae</taxon>
        <taxon>Diceros</taxon>
    </lineage>
</organism>
<keyword evidence="5" id="KW-1185">Reference proteome</keyword>
<keyword evidence="1 2" id="KW-0430">Lectin</keyword>
<accession>A0A7J7EKA7</accession>
<dbReference type="SMART" id="SM00276">
    <property type="entry name" value="GLECT"/>
    <property type="match status" value="1"/>
</dbReference>
<evidence type="ECO:0000313" key="4">
    <source>
        <dbReference type="EMBL" id="KAF5916123.1"/>
    </source>
</evidence>
<name>A0A7J7EKA7_DICBM</name>
<dbReference type="SUPFAM" id="SSF49899">
    <property type="entry name" value="Concanavalin A-like lectins/glucanases"/>
    <property type="match status" value="2"/>
</dbReference>
<evidence type="ECO:0000259" key="3">
    <source>
        <dbReference type="PROSITE" id="PS51304"/>
    </source>
</evidence>
<gene>
    <name evidence="4" type="ORF">HPG69_003197</name>
</gene>
<dbReference type="SMART" id="SM00908">
    <property type="entry name" value="Gal-bind_lectin"/>
    <property type="match status" value="1"/>
</dbReference>
<dbReference type="Pfam" id="PF00337">
    <property type="entry name" value="Gal-bind_lectin"/>
    <property type="match status" value="2"/>
</dbReference>
<evidence type="ECO:0000256" key="1">
    <source>
        <dbReference type="ARBA" id="ARBA00022734"/>
    </source>
</evidence>
<dbReference type="PANTHER" id="PTHR11346">
    <property type="entry name" value="GALECTIN"/>
    <property type="match status" value="1"/>
</dbReference>
<sequence length="198" mass="22531">IGRSDNDIAFHFNPRFKEGGYMVCNTKQQGRWGREERKTHLPLQRGSPFELSFLVRRWHFQNTRAAPVQPAFSVMHFSQAARFPHKPKGHKPQNPLVPPPAYPNPAYGRAQSSVGRGGPCELPTPRFHINLRSGSDLAFHLNIRFDENAVVWILCEGHCLKVAMNGGHLCEYHHRLRNLPAIKYLEVGGDIQLSHLQT</sequence>
<dbReference type="InterPro" id="IPR044156">
    <property type="entry name" value="Galectin-like"/>
</dbReference>